<dbReference type="CDD" id="cd04751">
    <property type="entry name" value="Commd3"/>
    <property type="match status" value="1"/>
</dbReference>
<evidence type="ECO:0000259" key="3">
    <source>
        <dbReference type="PROSITE" id="PS51269"/>
    </source>
</evidence>
<dbReference type="InterPro" id="IPR017920">
    <property type="entry name" value="COMM"/>
</dbReference>
<evidence type="ECO:0000313" key="4">
    <source>
        <dbReference type="EMBL" id="CAB3232808.1"/>
    </source>
</evidence>
<dbReference type="Pfam" id="PF21672">
    <property type="entry name" value="COMM_HN"/>
    <property type="match status" value="1"/>
</dbReference>
<dbReference type="Pfam" id="PF07258">
    <property type="entry name" value="COMM_domain"/>
    <property type="match status" value="1"/>
</dbReference>
<reference evidence="4" key="1">
    <citation type="submission" date="2020-04" db="EMBL/GenBank/DDBJ databases">
        <authorList>
            <person name="Neveu A P."/>
        </authorList>
    </citation>
    <scope>NUCLEOTIDE SEQUENCE</scope>
    <source>
        <tissue evidence="4">Whole embryo</tissue>
    </source>
</reference>
<comment type="similarity">
    <text evidence="2">Belongs to the COMM domain-containing protein 3 family.</text>
</comment>
<dbReference type="EMBL" id="LR784102">
    <property type="protein sequence ID" value="CAB3232808.1"/>
    <property type="molecule type" value="mRNA"/>
</dbReference>
<dbReference type="PANTHER" id="PTHR31159">
    <property type="entry name" value="COMM DOMAIN-CONTAINING PROTEIN 3"/>
    <property type="match status" value="1"/>
</dbReference>
<evidence type="ECO:0000256" key="1">
    <source>
        <dbReference type="ARBA" id="ARBA00016548"/>
    </source>
</evidence>
<dbReference type="GO" id="GO:0006814">
    <property type="term" value="P:sodium ion transport"/>
    <property type="evidence" value="ECO:0007669"/>
    <property type="project" value="InterPro"/>
</dbReference>
<evidence type="ECO:0000256" key="2">
    <source>
        <dbReference type="ARBA" id="ARBA00093469"/>
    </source>
</evidence>
<feature type="domain" description="COMM" evidence="3">
    <location>
        <begin position="124"/>
        <end position="188"/>
    </location>
</feature>
<dbReference type="PANTHER" id="PTHR31159:SF1">
    <property type="entry name" value="COMM DOMAIN-CONTAINING PROTEIN 3"/>
    <property type="match status" value="1"/>
</dbReference>
<gene>
    <name evidence="4" type="primary">Commd3</name>
</gene>
<protein>
    <recommendedName>
        <fullName evidence="1">COMM domain-containing protein 3</fullName>
    </recommendedName>
</protein>
<dbReference type="PROSITE" id="PS51269">
    <property type="entry name" value="COMM"/>
    <property type="match status" value="1"/>
</dbReference>
<sequence>MDIVPKSVIEGLRLCGDDKLISGKAFEIIIEHACQTVLGNIAQNNEPDLSKENTNLSVAKQCHGSVTVLMLEAAKHDLQEEQLGMILDDCGLPQKQKEAFAFSYNHYKEDLRDKLSKVGRHAPNLVDVEWRLDYNLKNNRINKVNELQYTISLKQDNGEQVDLVCTRDELQDLVGKLKEASKALERASQI</sequence>
<accession>A0A6F9D937</accession>
<dbReference type="InterPro" id="IPR037355">
    <property type="entry name" value="COMMD3"/>
</dbReference>
<name>A0A6F9D937_9ASCI</name>
<dbReference type="AlphaFoldDB" id="A0A6F9D937"/>
<organism evidence="4">
    <name type="scientific">Phallusia mammillata</name>
    <dbReference type="NCBI Taxonomy" id="59560"/>
    <lineage>
        <taxon>Eukaryota</taxon>
        <taxon>Metazoa</taxon>
        <taxon>Chordata</taxon>
        <taxon>Tunicata</taxon>
        <taxon>Ascidiacea</taxon>
        <taxon>Phlebobranchia</taxon>
        <taxon>Ascidiidae</taxon>
        <taxon>Phallusia</taxon>
    </lineage>
</organism>
<proteinExistence type="evidence at transcript level"/>